<gene>
    <name evidence="3" type="ORF">Q0812_03730</name>
</gene>
<evidence type="ECO:0000256" key="1">
    <source>
        <dbReference type="SAM" id="MobiDB-lite"/>
    </source>
</evidence>
<feature type="signal peptide" evidence="2">
    <location>
        <begin position="1"/>
        <end position="24"/>
    </location>
</feature>
<keyword evidence="2" id="KW-0732">Signal</keyword>
<evidence type="ECO:0000313" key="4">
    <source>
        <dbReference type="Proteomes" id="UP001169063"/>
    </source>
</evidence>
<evidence type="ECO:0000256" key="2">
    <source>
        <dbReference type="SAM" id="SignalP"/>
    </source>
</evidence>
<feature type="region of interest" description="Disordered" evidence="1">
    <location>
        <begin position="47"/>
        <end position="107"/>
    </location>
</feature>
<comment type="caution">
    <text evidence="3">The sequence shown here is derived from an EMBL/GenBank/DDBJ whole genome shotgun (WGS) entry which is preliminary data.</text>
</comment>
<keyword evidence="4" id="KW-1185">Reference proteome</keyword>
<reference evidence="3" key="1">
    <citation type="submission" date="2023-07" db="EMBL/GenBank/DDBJ databases">
        <title>Brevundimonas soil sp. nov., isolated from the soil of chemical plant.</title>
        <authorList>
            <person name="Wu N."/>
        </authorList>
    </citation>
    <scope>NUCLEOTIDE SEQUENCE</scope>
    <source>
        <strain evidence="3">XZ-24</strain>
    </source>
</reference>
<evidence type="ECO:0008006" key="5">
    <source>
        <dbReference type="Google" id="ProtNLM"/>
    </source>
</evidence>
<dbReference type="PROSITE" id="PS51257">
    <property type="entry name" value="PROKAR_LIPOPROTEIN"/>
    <property type="match status" value="1"/>
</dbReference>
<dbReference type="EMBL" id="JAUKTR010000001">
    <property type="protein sequence ID" value="MDO1558536.1"/>
    <property type="molecule type" value="Genomic_DNA"/>
</dbReference>
<proteinExistence type="predicted"/>
<feature type="compositionally biased region" description="Low complexity" evidence="1">
    <location>
        <begin position="47"/>
        <end position="70"/>
    </location>
</feature>
<accession>A0ABT8SIY1</accession>
<feature type="chain" id="PRO_5045329940" description="Lipoprotein" evidence="2">
    <location>
        <begin position="25"/>
        <end position="107"/>
    </location>
</feature>
<evidence type="ECO:0000313" key="3">
    <source>
        <dbReference type="EMBL" id="MDO1558536.1"/>
    </source>
</evidence>
<protein>
    <recommendedName>
        <fullName evidence="5">Lipoprotein</fullName>
    </recommendedName>
</protein>
<sequence>MFAFRLAALVAAPALLLAACSDPAEDTMSETGAMTAEDAGVNAAGTTMTADGTMTAGEAGMGQTAAEGTTVPGSPPPVAPGLAGDTTPPDGNLAQRQDDAPGAVTEP</sequence>
<organism evidence="3 4">
    <name type="scientific">Peiella sedimenti</name>
    <dbReference type="NCBI Taxonomy" id="3061083"/>
    <lineage>
        <taxon>Bacteria</taxon>
        <taxon>Pseudomonadati</taxon>
        <taxon>Pseudomonadota</taxon>
        <taxon>Alphaproteobacteria</taxon>
        <taxon>Caulobacterales</taxon>
        <taxon>Caulobacteraceae</taxon>
        <taxon>Peiella</taxon>
    </lineage>
</organism>
<dbReference type="RefSeq" id="WP_302108945.1">
    <property type="nucleotide sequence ID" value="NZ_JAUKTR010000001.1"/>
</dbReference>
<dbReference type="Proteomes" id="UP001169063">
    <property type="component" value="Unassembled WGS sequence"/>
</dbReference>
<name>A0ABT8SIY1_9CAUL</name>